<dbReference type="AlphaFoldDB" id="A0A672YTY3"/>
<evidence type="ECO:0000256" key="5">
    <source>
        <dbReference type="ARBA" id="ARBA00022490"/>
    </source>
</evidence>
<evidence type="ECO:0000313" key="13">
    <source>
        <dbReference type="Ensembl" id="ENSSORP00005008043.1"/>
    </source>
</evidence>
<protein>
    <recommendedName>
        <fullName evidence="12">Interleukin-1</fullName>
    </recommendedName>
</protein>
<dbReference type="GO" id="GO:0042119">
    <property type="term" value="P:neutrophil activation"/>
    <property type="evidence" value="ECO:0007669"/>
    <property type="project" value="TreeGrafter"/>
</dbReference>
<evidence type="ECO:0000256" key="6">
    <source>
        <dbReference type="ARBA" id="ARBA00022514"/>
    </source>
</evidence>
<evidence type="ECO:0000256" key="4">
    <source>
        <dbReference type="ARBA" id="ARBA00010448"/>
    </source>
</evidence>
<comment type="similarity">
    <text evidence="4 12">Belongs to the IL-1 family.</text>
</comment>
<dbReference type="GO" id="GO:0005829">
    <property type="term" value="C:cytosol"/>
    <property type="evidence" value="ECO:0007669"/>
    <property type="project" value="UniProtKB-SubCell"/>
</dbReference>
<dbReference type="InParanoid" id="A0A672YTY3"/>
<dbReference type="CDD" id="cd23296">
    <property type="entry name" value="beta-trefoil_IL1B"/>
    <property type="match status" value="1"/>
</dbReference>
<reference evidence="13" key="1">
    <citation type="submission" date="2019-06" db="EMBL/GenBank/DDBJ databases">
        <authorList>
            <consortium name="Wellcome Sanger Institute Data Sharing"/>
        </authorList>
    </citation>
    <scope>NUCLEOTIDE SEQUENCE [LARGE SCALE GENOMIC DNA]</scope>
</reference>
<dbReference type="Pfam" id="PF00340">
    <property type="entry name" value="IL1"/>
    <property type="match status" value="1"/>
</dbReference>
<dbReference type="GO" id="GO:0005149">
    <property type="term" value="F:interleukin-1 receptor binding"/>
    <property type="evidence" value="ECO:0007669"/>
    <property type="project" value="UniProtKB-UniRule"/>
</dbReference>
<dbReference type="GO" id="GO:0005764">
    <property type="term" value="C:lysosome"/>
    <property type="evidence" value="ECO:0007669"/>
    <property type="project" value="UniProtKB-SubCell"/>
</dbReference>
<proteinExistence type="inferred from homology"/>
<keyword evidence="8" id="KW-0666">Pyrogen</keyword>
<dbReference type="GO" id="GO:0051781">
    <property type="term" value="P:positive regulation of cell division"/>
    <property type="evidence" value="ECO:0007669"/>
    <property type="project" value="UniProtKB-KW"/>
</dbReference>
<keyword evidence="7 12" id="KW-0964">Secreted</keyword>
<dbReference type="Gene3D" id="2.80.10.50">
    <property type="match status" value="1"/>
</dbReference>
<reference evidence="13" key="3">
    <citation type="submission" date="2025-09" db="UniProtKB">
        <authorList>
            <consortium name="Ensembl"/>
        </authorList>
    </citation>
    <scope>IDENTIFICATION</scope>
</reference>
<dbReference type="Ensembl" id="ENSSORT00005008328.1">
    <property type="protein sequence ID" value="ENSSORP00005008043.1"/>
    <property type="gene ID" value="ENSSORG00005004506.1"/>
</dbReference>
<keyword evidence="10" id="KW-0458">Lysosome</keyword>
<evidence type="ECO:0000256" key="11">
    <source>
        <dbReference type="ARBA" id="ARBA00023246"/>
    </source>
</evidence>
<dbReference type="GO" id="GO:0001660">
    <property type="term" value="P:fever generation"/>
    <property type="evidence" value="ECO:0007669"/>
    <property type="project" value="UniProtKB-KW"/>
</dbReference>
<keyword evidence="11" id="KW-0497">Mitogen</keyword>
<dbReference type="GO" id="GO:1901222">
    <property type="term" value="P:regulation of non-canonical NF-kappaB signal transduction"/>
    <property type="evidence" value="ECO:0007669"/>
    <property type="project" value="TreeGrafter"/>
</dbReference>
<evidence type="ECO:0000256" key="8">
    <source>
        <dbReference type="ARBA" id="ARBA00022620"/>
    </source>
</evidence>
<evidence type="ECO:0000256" key="12">
    <source>
        <dbReference type="RuleBase" id="RU003753"/>
    </source>
</evidence>
<dbReference type="GO" id="GO:0006955">
    <property type="term" value="P:immune response"/>
    <property type="evidence" value="ECO:0007669"/>
    <property type="project" value="InterPro"/>
</dbReference>
<dbReference type="InterPro" id="IPR008996">
    <property type="entry name" value="IL1/FGF"/>
</dbReference>
<keyword evidence="5" id="KW-0963">Cytoplasm</keyword>
<keyword evidence="14" id="KW-1185">Reference proteome</keyword>
<dbReference type="PANTHER" id="PTHR10078">
    <property type="entry name" value="INTERLEUKIN-1 FAMILY MEMBER"/>
    <property type="match status" value="1"/>
</dbReference>
<evidence type="ECO:0000256" key="7">
    <source>
        <dbReference type="ARBA" id="ARBA00022525"/>
    </source>
</evidence>
<dbReference type="InterPro" id="IPR000975">
    <property type="entry name" value="IL-1_fam"/>
</dbReference>
<evidence type="ECO:0000256" key="9">
    <source>
        <dbReference type="ARBA" id="ARBA00023198"/>
    </source>
</evidence>
<dbReference type="GO" id="GO:0005125">
    <property type="term" value="F:cytokine activity"/>
    <property type="evidence" value="ECO:0007669"/>
    <property type="project" value="UniProtKB-UniRule"/>
</dbReference>
<dbReference type="SMART" id="SM00125">
    <property type="entry name" value="IL1"/>
    <property type="match status" value="1"/>
</dbReference>
<reference evidence="13" key="2">
    <citation type="submission" date="2025-08" db="UniProtKB">
        <authorList>
            <consortium name="Ensembl"/>
        </authorList>
    </citation>
    <scope>IDENTIFICATION</scope>
</reference>
<evidence type="ECO:0000256" key="3">
    <source>
        <dbReference type="ARBA" id="ARBA00004550"/>
    </source>
</evidence>
<evidence type="ECO:0000313" key="14">
    <source>
        <dbReference type="Proteomes" id="UP000472271"/>
    </source>
</evidence>
<dbReference type="PRINTS" id="PR01357">
    <property type="entry name" value="INTRLEUKN1AB"/>
</dbReference>
<dbReference type="SUPFAM" id="SSF50353">
    <property type="entry name" value="Cytokine"/>
    <property type="match status" value="1"/>
</dbReference>
<dbReference type="GO" id="GO:0019221">
    <property type="term" value="P:cytokine-mediated signaling pathway"/>
    <property type="evidence" value="ECO:0007669"/>
    <property type="project" value="TreeGrafter"/>
</dbReference>
<dbReference type="GO" id="GO:0071222">
    <property type="term" value="P:cellular response to lipopolysaccharide"/>
    <property type="evidence" value="ECO:0007669"/>
    <property type="project" value="TreeGrafter"/>
</dbReference>
<dbReference type="PANTHER" id="PTHR10078:SF30">
    <property type="entry name" value="INTERLEUKIN-1 BETA"/>
    <property type="match status" value="1"/>
</dbReference>
<keyword evidence="9" id="KW-0395">Inflammatory response</keyword>
<keyword evidence="6" id="KW-0202">Cytokine</keyword>
<dbReference type="PRINTS" id="PR01359">
    <property type="entry name" value="INTRLEUKIN1B"/>
</dbReference>
<dbReference type="GO" id="GO:0010628">
    <property type="term" value="P:positive regulation of gene expression"/>
    <property type="evidence" value="ECO:0007669"/>
    <property type="project" value="TreeGrafter"/>
</dbReference>
<gene>
    <name evidence="13" type="primary">LOC115426502</name>
</gene>
<evidence type="ECO:0000256" key="1">
    <source>
        <dbReference type="ARBA" id="ARBA00004371"/>
    </source>
</evidence>
<evidence type="ECO:0000256" key="2">
    <source>
        <dbReference type="ARBA" id="ARBA00004514"/>
    </source>
</evidence>
<dbReference type="FunFam" id="2.80.10.50:FF:000027">
    <property type="entry name" value="Interleukin-1 beta"/>
    <property type="match status" value="1"/>
</dbReference>
<organism evidence="13 14">
    <name type="scientific">Sphaeramia orbicularis</name>
    <name type="common">orbiculate cardinalfish</name>
    <dbReference type="NCBI Taxonomy" id="375764"/>
    <lineage>
        <taxon>Eukaryota</taxon>
        <taxon>Metazoa</taxon>
        <taxon>Chordata</taxon>
        <taxon>Craniata</taxon>
        <taxon>Vertebrata</taxon>
        <taxon>Euteleostomi</taxon>
        <taxon>Actinopterygii</taxon>
        <taxon>Neopterygii</taxon>
        <taxon>Teleostei</taxon>
        <taxon>Neoteleostei</taxon>
        <taxon>Acanthomorphata</taxon>
        <taxon>Gobiaria</taxon>
        <taxon>Kurtiformes</taxon>
        <taxon>Apogonoidei</taxon>
        <taxon>Apogonidae</taxon>
        <taxon>Apogoninae</taxon>
        <taxon>Sphaeramia</taxon>
    </lineage>
</organism>
<name>A0A672YTY3_9TELE</name>
<dbReference type="Proteomes" id="UP000472271">
    <property type="component" value="Chromosome 9"/>
</dbReference>
<comment type="subcellular location">
    <subcellularLocation>
        <location evidence="2">Cytoplasm</location>
        <location evidence="2">Cytosol</location>
    </subcellularLocation>
    <subcellularLocation>
        <location evidence="1">Lysosome</location>
    </subcellularLocation>
    <subcellularLocation>
        <location evidence="3">Secreted</location>
        <location evidence="3">Extracellular exosome</location>
    </subcellularLocation>
</comment>
<sequence>MSLQLLLNRKMESGMICSVSQAWSPKLPKGIDLEISQHPLKMRSVVNLVIAIERLKQSASESVLDTDFKDENLLSIMLDSIVEETLVLERGSAPPPQFNRTLEYPCSVTDHQQRSLVLVQNSMELHAVMLQGGSDSRKVHLNMSTYVNPASSIEARPVALGIKGTNLYMSCHKEGEEPTLHLETVETKDNLANISTESDMVRFIFYKQDTGLNISTLRSARYPEWYISTAQQDNKPVQMCQETSSRHRIFNLQRQS</sequence>
<dbReference type="GO" id="GO:0005615">
    <property type="term" value="C:extracellular space"/>
    <property type="evidence" value="ECO:0007669"/>
    <property type="project" value="UniProtKB-KW"/>
</dbReference>
<accession>A0A672YTY3</accession>
<dbReference type="GO" id="GO:0048246">
    <property type="term" value="P:macrophage chemotaxis"/>
    <property type="evidence" value="ECO:0007669"/>
    <property type="project" value="TreeGrafter"/>
</dbReference>
<evidence type="ECO:0000256" key="10">
    <source>
        <dbReference type="ARBA" id="ARBA00023228"/>
    </source>
</evidence>
<dbReference type="PRINTS" id="PR00264">
    <property type="entry name" value="INTERLEUKIN1"/>
</dbReference>